<dbReference type="EMBL" id="KQ971357">
    <property type="protein sequence ID" value="EFA08369.1"/>
    <property type="molecule type" value="Genomic_DNA"/>
</dbReference>
<dbReference type="HOGENOM" id="CLU_2641344_0_0_1"/>
<proteinExistence type="predicted"/>
<reference evidence="1 2" key="2">
    <citation type="journal article" date="2010" name="Nucleic Acids Res.">
        <title>BeetleBase in 2010: revisions to provide comprehensive genomic information for Tribolium castaneum.</title>
        <authorList>
            <person name="Kim H.S."/>
            <person name="Murphy T."/>
            <person name="Xia J."/>
            <person name="Caragea D."/>
            <person name="Park Y."/>
            <person name="Beeman R.W."/>
            <person name="Lorenzen M.D."/>
            <person name="Butcher S."/>
            <person name="Manak J.R."/>
            <person name="Brown S.J."/>
        </authorList>
    </citation>
    <scope>GENOME REANNOTATION</scope>
    <source>
        <strain evidence="1 2">Georgia GA2</strain>
    </source>
</reference>
<gene>
    <name evidence="1" type="primary">GLEAN_06012</name>
    <name evidence="1" type="ORF">TcasGA2_TC006012</name>
</gene>
<accession>D6WUK3</accession>
<keyword evidence="2" id="KW-1185">Reference proteome</keyword>
<dbReference type="InParanoid" id="D6WUK3"/>
<evidence type="ECO:0000313" key="2">
    <source>
        <dbReference type="Proteomes" id="UP000007266"/>
    </source>
</evidence>
<dbReference type="AlphaFoldDB" id="D6WUK3"/>
<sequence length="77" mass="9098">MPHRTIHQTTSLISGMCPGDDACVKPKRRIRHLPSSKHDRRYIERRCSRLILPSIRFIVRDVIVMQKNERIHHFAQG</sequence>
<reference evidence="1 2" key="1">
    <citation type="journal article" date="2008" name="Nature">
        <title>The genome of the model beetle and pest Tribolium castaneum.</title>
        <authorList>
            <consortium name="Tribolium Genome Sequencing Consortium"/>
            <person name="Richards S."/>
            <person name="Gibbs R.A."/>
            <person name="Weinstock G.M."/>
            <person name="Brown S.J."/>
            <person name="Denell R."/>
            <person name="Beeman R.W."/>
            <person name="Gibbs R."/>
            <person name="Beeman R.W."/>
            <person name="Brown S.J."/>
            <person name="Bucher G."/>
            <person name="Friedrich M."/>
            <person name="Grimmelikhuijzen C.J."/>
            <person name="Klingler M."/>
            <person name="Lorenzen M."/>
            <person name="Richards S."/>
            <person name="Roth S."/>
            <person name="Schroder R."/>
            <person name="Tautz D."/>
            <person name="Zdobnov E.M."/>
            <person name="Muzny D."/>
            <person name="Gibbs R.A."/>
            <person name="Weinstock G.M."/>
            <person name="Attaway T."/>
            <person name="Bell S."/>
            <person name="Buhay C.J."/>
            <person name="Chandrabose M.N."/>
            <person name="Chavez D."/>
            <person name="Clerk-Blankenburg K.P."/>
            <person name="Cree A."/>
            <person name="Dao M."/>
            <person name="Davis C."/>
            <person name="Chacko J."/>
            <person name="Dinh H."/>
            <person name="Dugan-Rocha S."/>
            <person name="Fowler G."/>
            <person name="Garner T.T."/>
            <person name="Garnes J."/>
            <person name="Gnirke A."/>
            <person name="Hawes A."/>
            <person name="Hernandez J."/>
            <person name="Hines S."/>
            <person name="Holder M."/>
            <person name="Hume J."/>
            <person name="Jhangiani S.N."/>
            <person name="Joshi V."/>
            <person name="Khan Z.M."/>
            <person name="Jackson L."/>
            <person name="Kovar C."/>
            <person name="Kowis A."/>
            <person name="Lee S."/>
            <person name="Lewis L.R."/>
            <person name="Margolis J."/>
            <person name="Morgan M."/>
            <person name="Nazareth L.V."/>
            <person name="Nguyen N."/>
            <person name="Okwuonu G."/>
            <person name="Parker D."/>
            <person name="Richards S."/>
            <person name="Ruiz S.J."/>
            <person name="Santibanez J."/>
            <person name="Savard J."/>
            <person name="Scherer S.E."/>
            <person name="Schneider B."/>
            <person name="Sodergren E."/>
            <person name="Tautz D."/>
            <person name="Vattahil S."/>
            <person name="Villasana D."/>
            <person name="White C.S."/>
            <person name="Wright R."/>
            <person name="Park Y."/>
            <person name="Beeman R.W."/>
            <person name="Lord J."/>
            <person name="Oppert B."/>
            <person name="Lorenzen M."/>
            <person name="Brown S."/>
            <person name="Wang L."/>
            <person name="Savard J."/>
            <person name="Tautz D."/>
            <person name="Richards S."/>
            <person name="Weinstock G."/>
            <person name="Gibbs R.A."/>
            <person name="Liu Y."/>
            <person name="Worley K."/>
            <person name="Weinstock G."/>
            <person name="Elsik C.G."/>
            <person name="Reese J.T."/>
            <person name="Elhaik E."/>
            <person name="Landan G."/>
            <person name="Graur D."/>
            <person name="Arensburger P."/>
            <person name="Atkinson P."/>
            <person name="Beeman R.W."/>
            <person name="Beidler J."/>
            <person name="Brown S.J."/>
            <person name="Demuth J.P."/>
            <person name="Drury D.W."/>
            <person name="Du Y.Z."/>
            <person name="Fujiwara H."/>
            <person name="Lorenzen M."/>
            <person name="Maselli V."/>
            <person name="Osanai M."/>
            <person name="Park Y."/>
            <person name="Robertson H.M."/>
            <person name="Tu Z."/>
            <person name="Wang J.J."/>
            <person name="Wang S."/>
            <person name="Richards S."/>
            <person name="Song H."/>
            <person name="Zhang L."/>
            <person name="Sodergren E."/>
            <person name="Werner D."/>
            <person name="Stanke M."/>
            <person name="Morgenstern B."/>
            <person name="Solovyev V."/>
            <person name="Kosarev P."/>
            <person name="Brown G."/>
            <person name="Chen H.C."/>
            <person name="Ermolaeva O."/>
            <person name="Hlavina W."/>
            <person name="Kapustin Y."/>
            <person name="Kiryutin B."/>
            <person name="Kitts P."/>
            <person name="Maglott D."/>
            <person name="Pruitt K."/>
            <person name="Sapojnikov V."/>
            <person name="Souvorov A."/>
            <person name="Mackey A.J."/>
            <person name="Waterhouse R.M."/>
            <person name="Wyder S."/>
            <person name="Zdobnov E.M."/>
            <person name="Zdobnov E.M."/>
            <person name="Wyder S."/>
            <person name="Kriventseva E.V."/>
            <person name="Kadowaki T."/>
            <person name="Bork P."/>
            <person name="Aranda M."/>
            <person name="Bao R."/>
            <person name="Beermann A."/>
            <person name="Berns N."/>
            <person name="Bolognesi R."/>
            <person name="Bonneton F."/>
            <person name="Bopp D."/>
            <person name="Brown S.J."/>
            <person name="Bucher G."/>
            <person name="Butts T."/>
            <person name="Chaumot A."/>
            <person name="Denell R.E."/>
            <person name="Ferrier D.E."/>
            <person name="Friedrich M."/>
            <person name="Gordon C.M."/>
            <person name="Jindra M."/>
            <person name="Klingler M."/>
            <person name="Lan Q."/>
            <person name="Lattorff H.M."/>
            <person name="Laudet V."/>
            <person name="von Levetsow C."/>
            <person name="Liu Z."/>
            <person name="Lutz R."/>
            <person name="Lynch J.A."/>
            <person name="da Fonseca R.N."/>
            <person name="Posnien N."/>
            <person name="Reuter R."/>
            <person name="Roth S."/>
            <person name="Savard J."/>
            <person name="Schinko J.B."/>
            <person name="Schmitt C."/>
            <person name="Schoppmeier M."/>
            <person name="Schroder R."/>
            <person name="Shippy T.D."/>
            <person name="Simonnet F."/>
            <person name="Marques-Souza H."/>
            <person name="Tautz D."/>
            <person name="Tomoyasu Y."/>
            <person name="Trauner J."/>
            <person name="Van der Zee M."/>
            <person name="Vervoort M."/>
            <person name="Wittkopp N."/>
            <person name="Wimmer E.A."/>
            <person name="Yang X."/>
            <person name="Jones A.K."/>
            <person name="Sattelle D.B."/>
            <person name="Ebert P.R."/>
            <person name="Nelson D."/>
            <person name="Scott J.G."/>
            <person name="Beeman R.W."/>
            <person name="Muthukrishnan S."/>
            <person name="Kramer K.J."/>
            <person name="Arakane Y."/>
            <person name="Beeman R.W."/>
            <person name="Zhu Q."/>
            <person name="Hogenkamp D."/>
            <person name="Dixit R."/>
            <person name="Oppert B."/>
            <person name="Jiang H."/>
            <person name="Zou Z."/>
            <person name="Marshall J."/>
            <person name="Elpidina E."/>
            <person name="Vinokurov K."/>
            <person name="Oppert C."/>
            <person name="Zou Z."/>
            <person name="Evans J."/>
            <person name="Lu Z."/>
            <person name="Zhao P."/>
            <person name="Sumathipala N."/>
            <person name="Altincicek B."/>
            <person name="Vilcinskas A."/>
            <person name="Williams M."/>
            <person name="Hultmark D."/>
            <person name="Hetru C."/>
            <person name="Jiang H."/>
            <person name="Grimmelikhuijzen C.J."/>
            <person name="Hauser F."/>
            <person name="Cazzamali G."/>
            <person name="Williamson M."/>
            <person name="Park Y."/>
            <person name="Li B."/>
            <person name="Tanaka Y."/>
            <person name="Predel R."/>
            <person name="Neupert S."/>
            <person name="Schachtner J."/>
            <person name="Verleyen P."/>
            <person name="Raible F."/>
            <person name="Bork P."/>
            <person name="Friedrich M."/>
            <person name="Walden K.K."/>
            <person name="Robertson H.M."/>
            <person name="Angeli S."/>
            <person name="Foret S."/>
            <person name="Bucher G."/>
            <person name="Schuetz S."/>
            <person name="Maleszka R."/>
            <person name="Wimmer E.A."/>
            <person name="Beeman R.W."/>
            <person name="Lorenzen M."/>
            <person name="Tomoyasu Y."/>
            <person name="Miller S.C."/>
            <person name="Grossmann D."/>
            <person name="Bucher G."/>
        </authorList>
    </citation>
    <scope>NUCLEOTIDE SEQUENCE [LARGE SCALE GENOMIC DNA]</scope>
    <source>
        <strain evidence="1 2">Georgia GA2</strain>
    </source>
</reference>
<dbReference type="Proteomes" id="UP000007266">
    <property type="component" value="Linkage group 8"/>
</dbReference>
<protein>
    <submittedName>
        <fullName evidence="1">Uncharacterized protein</fullName>
    </submittedName>
</protein>
<evidence type="ECO:0000313" key="1">
    <source>
        <dbReference type="EMBL" id="EFA08369.1"/>
    </source>
</evidence>
<organism evidence="1 2">
    <name type="scientific">Tribolium castaneum</name>
    <name type="common">Red flour beetle</name>
    <dbReference type="NCBI Taxonomy" id="7070"/>
    <lineage>
        <taxon>Eukaryota</taxon>
        <taxon>Metazoa</taxon>
        <taxon>Ecdysozoa</taxon>
        <taxon>Arthropoda</taxon>
        <taxon>Hexapoda</taxon>
        <taxon>Insecta</taxon>
        <taxon>Pterygota</taxon>
        <taxon>Neoptera</taxon>
        <taxon>Endopterygota</taxon>
        <taxon>Coleoptera</taxon>
        <taxon>Polyphaga</taxon>
        <taxon>Cucujiformia</taxon>
        <taxon>Tenebrionidae</taxon>
        <taxon>Tenebrionidae incertae sedis</taxon>
        <taxon>Tribolium</taxon>
    </lineage>
</organism>
<name>D6WUK3_TRICA</name>